<evidence type="ECO:0000256" key="5">
    <source>
        <dbReference type="ARBA" id="ARBA00022892"/>
    </source>
</evidence>
<dbReference type="AlphaFoldDB" id="B0DBR7"/>
<dbReference type="GO" id="GO:0006890">
    <property type="term" value="P:retrograde vesicle-mediated transport, Golgi to endoplasmic reticulum"/>
    <property type="evidence" value="ECO:0007669"/>
    <property type="project" value="InterPro"/>
</dbReference>
<evidence type="ECO:0000259" key="12">
    <source>
        <dbReference type="Pfam" id="PF03908"/>
    </source>
</evidence>
<evidence type="ECO:0000256" key="6">
    <source>
        <dbReference type="ARBA" id="ARBA00022989"/>
    </source>
</evidence>
<sequence>MPPLPSTLAQETQNLISSLDRRQKHINEVQIPALRQCTGPLSLQQKLAEELKDAIDAHSRQIEVNDQQGEKARRELGAIVDTSREALDRMRKDTRSALLISKKAIESQRTAHRDELLSLAGILKEEGNQSNYGASNEKFGEDALMKANADVTDALRRTIAAMQNELERSVLSNQMLESSSASLHATSSQHDKLSSFMITSKHLVTALEKSDWLDRVIIISAFMFFLLVVLFVLKQRFVG</sequence>
<evidence type="ECO:0000313" key="14">
    <source>
        <dbReference type="Proteomes" id="UP000001194"/>
    </source>
</evidence>
<keyword evidence="3 11" id="KW-0812">Transmembrane</keyword>
<keyword evidence="5" id="KW-0931">ER-Golgi transport</keyword>
<keyword evidence="14" id="KW-1185">Reference proteome</keyword>
<dbReference type="KEGG" id="lbc:LACBIDRAFT_297676"/>
<gene>
    <name evidence="13" type="ORF">LACBIDRAFT_297676</name>
</gene>
<name>B0DBR7_LACBS</name>
<dbReference type="GO" id="GO:0005789">
    <property type="term" value="C:endoplasmic reticulum membrane"/>
    <property type="evidence" value="ECO:0007669"/>
    <property type="project" value="UniProtKB-SubCell"/>
</dbReference>
<keyword evidence="4" id="KW-0256">Endoplasmic reticulum</keyword>
<dbReference type="InParanoid" id="B0DBR7"/>
<dbReference type="Proteomes" id="UP000001194">
    <property type="component" value="Unassembled WGS sequence"/>
</dbReference>
<evidence type="ECO:0000256" key="10">
    <source>
        <dbReference type="SAM" id="Coils"/>
    </source>
</evidence>
<dbReference type="OrthoDB" id="46868at2759"/>
<organism evidence="14">
    <name type="scientific">Laccaria bicolor (strain S238N-H82 / ATCC MYA-4686)</name>
    <name type="common">Bicoloured deceiver</name>
    <name type="synonym">Laccaria laccata var. bicolor</name>
    <dbReference type="NCBI Taxonomy" id="486041"/>
    <lineage>
        <taxon>Eukaryota</taxon>
        <taxon>Fungi</taxon>
        <taxon>Dikarya</taxon>
        <taxon>Basidiomycota</taxon>
        <taxon>Agaricomycotina</taxon>
        <taxon>Agaricomycetes</taxon>
        <taxon>Agaricomycetidae</taxon>
        <taxon>Agaricales</taxon>
        <taxon>Agaricineae</taxon>
        <taxon>Hydnangiaceae</taxon>
        <taxon>Laccaria</taxon>
    </lineage>
</organism>
<keyword evidence="6 11" id="KW-1133">Transmembrane helix</keyword>
<reference evidence="13 14" key="1">
    <citation type="journal article" date="2008" name="Nature">
        <title>The genome of Laccaria bicolor provides insights into mycorrhizal symbiosis.</title>
        <authorList>
            <person name="Martin F."/>
            <person name="Aerts A."/>
            <person name="Ahren D."/>
            <person name="Brun A."/>
            <person name="Danchin E.G.J."/>
            <person name="Duchaussoy F."/>
            <person name="Gibon J."/>
            <person name="Kohler A."/>
            <person name="Lindquist E."/>
            <person name="Pereda V."/>
            <person name="Salamov A."/>
            <person name="Shapiro H.J."/>
            <person name="Wuyts J."/>
            <person name="Blaudez D."/>
            <person name="Buee M."/>
            <person name="Brokstein P."/>
            <person name="Canbaeck B."/>
            <person name="Cohen D."/>
            <person name="Courty P.E."/>
            <person name="Coutinho P.M."/>
            <person name="Delaruelle C."/>
            <person name="Detter J.C."/>
            <person name="Deveau A."/>
            <person name="DiFazio S."/>
            <person name="Duplessis S."/>
            <person name="Fraissinet-Tachet L."/>
            <person name="Lucic E."/>
            <person name="Frey-Klett P."/>
            <person name="Fourrey C."/>
            <person name="Feussner I."/>
            <person name="Gay G."/>
            <person name="Grimwood J."/>
            <person name="Hoegger P.J."/>
            <person name="Jain P."/>
            <person name="Kilaru S."/>
            <person name="Labbe J."/>
            <person name="Lin Y.C."/>
            <person name="Legue V."/>
            <person name="Le Tacon F."/>
            <person name="Marmeisse R."/>
            <person name="Melayah D."/>
            <person name="Montanini B."/>
            <person name="Muratet M."/>
            <person name="Nehls U."/>
            <person name="Niculita-Hirzel H."/>
            <person name="Oudot-Le Secq M.P."/>
            <person name="Peter M."/>
            <person name="Quesneville H."/>
            <person name="Rajashekar B."/>
            <person name="Reich M."/>
            <person name="Rouhier N."/>
            <person name="Schmutz J."/>
            <person name="Yin T."/>
            <person name="Chalot M."/>
            <person name="Henrissat B."/>
            <person name="Kuees U."/>
            <person name="Lucas S."/>
            <person name="Van de Peer Y."/>
            <person name="Podila G.K."/>
            <person name="Polle A."/>
            <person name="Pukkila P.J."/>
            <person name="Richardson P.M."/>
            <person name="Rouze P."/>
            <person name="Sanders I.R."/>
            <person name="Stajich J.E."/>
            <person name="Tunlid A."/>
            <person name="Tuskan G."/>
            <person name="Grigoriev I.V."/>
        </authorList>
    </citation>
    <scope>NUCLEOTIDE SEQUENCE [LARGE SCALE GENOMIC DNA]</scope>
    <source>
        <strain evidence="14">S238N-H82 / ATCC MYA-4686</strain>
    </source>
</reference>
<dbReference type="EMBL" id="DS547102">
    <property type="protein sequence ID" value="EDR08047.1"/>
    <property type="molecule type" value="Genomic_DNA"/>
</dbReference>
<feature type="domain" description="Sec20 C-terminal" evidence="12">
    <location>
        <begin position="148"/>
        <end position="236"/>
    </location>
</feature>
<evidence type="ECO:0000256" key="8">
    <source>
        <dbReference type="ARBA" id="ARBA00023136"/>
    </source>
</evidence>
<dbReference type="HOGENOM" id="CLU_063105_1_0_1"/>
<dbReference type="InterPro" id="IPR005606">
    <property type="entry name" value="Sec20"/>
</dbReference>
<evidence type="ECO:0000256" key="4">
    <source>
        <dbReference type="ARBA" id="ARBA00022824"/>
    </source>
</evidence>
<evidence type="ECO:0000256" key="7">
    <source>
        <dbReference type="ARBA" id="ARBA00023054"/>
    </source>
</evidence>
<proteinExistence type="inferred from homology"/>
<evidence type="ECO:0000256" key="1">
    <source>
        <dbReference type="ARBA" id="ARBA00004163"/>
    </source>
</evidence>
<dbReference type="InterPro" id="IPR056173">
    <property type="entry name" value="Sec20_C"/>
</dbReference>
<comment type="subcellular location">
    <subcellularLocation>
        <location evidence="1">Endoplasmic reticulum membrane</location>
        <topology evidence="1">Single-pass type IV membrane protein</topology>
    </subcellularLocation>
</comment>
<dbReference type="RefSeq" id="XP_001881117.1">
    <property type="nucleotide sequence ID" value="XM_001881082.1"/>
</dbReference>
<dbReference type="GO" id="GO:0031201">
    <property type="term" value="C:SNARE complex"/>
    <property type="evidence" value="ECO:0007669"/>
    <property type="project" value="TreeGrafter"/>
</dbReference>
<evidence type="ECO:0000256" key="3">
    <source>
        <dbReference type="ARBA" id="ARBA00022692"/>
    </source>
</evidence>
<evidence type="ECO:0000256" key="9">
    <source>
        <dbReference type="ARBA" id="ARBA00037934"/>
    </source>
</evidence>
<feature type="transmembrane region" description="Helical" evidence="11">
    <location>
        <begin position="212"/>
        <end position="233"/>
    </location>
</feature>
<protein>
    <submittedName>
        <fullName evidence="13">Predicted protein</fullName>
    </submittedName>
</protein>
<keyword evidence="2" id="KW-0813">Transport</keyword>
<feature type="coiled-coil region" evidence="10">
    <location>
        <begin position="41"/>
        <end position="68"/>
    </location>
</feature>
<dbReference type="GO" id="GO:0005484">
    <property type="term" value="F:SNAP receptor activity"/>
    <property type="evidence" value="ECO:0007669"/>
    <property type="project" value="InterPro"/>
</dbReference>
<evidence type="ECO:0000256" key="11">
    <source>
        <dbReference type="SAM" id="Phobius"/>
    </source>
</evidence>
<dbReference type="GeneID" id="6076934"/>
<dbReference type="PANTHER" id="PTHR12825:SF0">
    <property type="entry name" value="VESICLE TRANSPORT PROTEIN SEC20"/>
    <property type="match status" value="1"/>
</dbReference>
<keyword evidence="8 11" id="KW-0472">Membrane</keyword>
<evidence type="ECO:0000256" key="2">
    <source>
        <dbReference type="ARBA" id="ARBA00022448"/>
    </source>
</evidence>
<evidence type="ECO:0000313" key="13">
    <source>
        <dbReference type="EMBL" id="EDR08047.1"/>
    </source>
</evidence>
<dbReference type="STRING" id="486041.B0DBR7"/>
<comment type="similarity">
    <text evidence="9">Belongs to the SEC20 family.</text>
</comment>
<dbReference type="Pfam" id="PF03908">
    <property type="entry name" value="Sec20"/>
    <property type="match status" value="1"/>
</dbReference>
<dbReference type="PANTHER" id="PTHR12825">
    <property type="entry name" value="BNIP1-RELATED"/>
    <property type="match status" value="1"/>
</dbReference>
<accession>B0DBR7</accession>
<keyword evidence="7 10" id="KW-0175">Coiled coil</keyword>